<comment type="similarity">
    <text evidence="1">Belongs to the glutamate synthase family.</text>
</comment>
<dbReference type="AlphaFoldDB" id="A0A834WYG9"/>
<keyword evidence="4" id="KW-1185">Reference proteome</keyword>
<evidence type="ECO:0000313" key="4">
    <source>
        <dbReference type="Proteomes" id="UP000634136"/>
    </source>
</evidence>
<gene>
    <name evidence="3" type="ORF">G2W53_009617</name>
</gene>
<protein>
    <submittedName>
        <fullName evidence="3">Ferredoxin-dependent glutamate synthase, chloroplastic-like</fullName>
    </submittedName>
</protein>
<proteinExistence type="inferred from homology"/>
<dbReference type="InterPro" id="IPR013785">
    <property type="entry name" value="Aldolase_TIM"/>
</dbReference>
<dbReference type="Gene3D" id="3.20.20.70">
    <property type="entry name" value="Aldolase class I"/>
    <property type="match status" value="1"/>
</dbReference>
<sequence>MKFEQQICNKFCRKSSLDLAQLIFDLHQVNPKAKVSVKLVAEAGIGTVESGVAKGNADVIQSVGLPKWTSTAIRNQETHTNGLVLDDALLADPEALLPTSNPFPTLLIADAIENEKVVNKTVKMVTSTN</sequence>
<dbReference type="Proteomes" id="UP000634136">
    <property type="component" value="Unassembled WGS sequence"/>
</dbReference>
<dbReference type="SUPFAM" id="SSF51395">
    <property type="entry name" value="FMN-linked oxidoreductases"/>
    <property type="match status" value="1"/>
</dbReference>
<accession>A0A834WYG9</accession>
<dbReference type="GO" id="GO:0006537">
    <property type="term" value="P:glutamate biosynthetic process"/>
    <property type="evidence" value="ECO:0007669"/>
    <property type="project" value="InterPro"/>
</dbReference>
<evidence type="ECO:0000256" key="1">
    <source>
        <dbReference type="ARBA" id="ARBA00009716"/>
    </source>
</evidence>
<dbReference type="EMBL" id="JAAIUW010000004">
    <property type="protein sequence ID" value="KAF7834758.1"/>
    <property type="molecule type" value="Genomic_DNA"/>
</dbReference>
<feature type="domain" description="Glutamate synthase" evidence="2">
    <location>
        <begin position="15"/>
        <end position="66"/>
    </location>
</feature>
<dbReference type="Pfam" id="PF01645">
    <property type="entry name" value="Glu_synthase"/>
    <property type="match status" value="1"/>
</dbReference>
<name>A0A834WYG9_9FABA</name>
<reference evidence="3" key="1">
    <citation type="submission" date="2020-09" db="EMBL/GenBank/DDBJ databases">
        <title>Genome-Enabled Discovery of Anthraquinone Biosynthesis in Senna tora.</title>
        <authorList>
            <person name="Kang S.-H."/>
            <person name="Pandey R.P."/>
            <person name="Lee C.-M."/>
            <person name="Sim J.-S."/>
            <person name="Jeong J.-T."/>
            <person name="Choi B.-S."/>
            <person name="Jung M."/>
            <person name="Ginzburg D."/>
            <person name="Zhao K."/>
            <person name="Won S.Y."/>
            <person name="Oh T.-J."/>
            <person name="Yu Y."/>
            <person name="Kim N.-H."/>
            <person name="Lee O.R."/>
            <person name="Lee T.-H."/>
            <person name="Bashyal P."/>
            <person name="Kim T.-S."/>
            <person name="Lee W.-H."/>
            <person name="Kawkins C."/>
            <person name="Kim C.-K."/>
            <person name="Kim J.S."/>
            <person name="Ahn B.O."/>
            <person name="Rhee S.Y."/>
            <person name="Sohng J.K."/>
        </authorList>
    </citation>
    <scope>NUCLEOTIDE SEQUENCE</scope>
    <source>
        <tissue evidence="3">Leaf</tissue>
    </source>
</reference>
<dbReference type="GO" id="GO:0015930">
    <property type="term" value="F:glutamate synthase activity"/>
    <property type="evidence" value="ECO:0007669"/>
    <property type="project" value="InterPro"/>
</dbReference>
<evidence type="ECO:0000313" key="3">
    <source>
        <dbReference type="EMBL" id="KAF7834758.1"/>
    </source>
</evidence>
<dbReference type="OrthoDB" id="4327079at2759"/>
<comment type="caution">
    <text evidence="3">The sequence shown here is derived from an EMBL/GenBank/DDBJ whole genome shotgun (WGS) entry which is preliminary data.</text>
</comment>
<organism evidence="3 4">
    <name type="scientific">Senna tora</name>
    <dbReference type="NCBI Taxonomy" id="362788"/>
    <lineage>
        <taxon>Eukaryota</taxon>
        <taxon>Viridiplantae</taxon>
        <taxon>Streptophyta</taxon>
        <taxon>Embryophyta</taxon>
        <taxon>Tracheophyta</taxon>
        <taxon>Spermatophyta</taxon>
        <taxon>Magnoliopsida</taxon>
        <taxon>eudicotyledons</taxon>
        <taxon>Gunneridae</taxon>
        <taxon>Pentapetalae</taxon>
        <taxon>rosids</taxon>
        <taxon>fabids</taxon>
        <taxon>Fabales</taxon>
        <taxon>Fabaceae</taxon>
        <taxon>Caesalpinioideae</taxon>
        <taxon>Cassia clade</taxon>
        <taxon>Senna</taxon>
    </lineage>
</organism>
<dbReference type="InterPro" id="IPR002932">
    <property type="entry name" value="Glu_synthdom"/>
</dbReference>
<evidence type="ECO:0000259" key="2">
    <source>
        <dbReference type="Pfam" id="PF01645"/>
    </source>
</evidence>